<keyword evidence="3 4" id="KW-0949">S-adenosyl-L-methionine</keyword>
<feature type="active site" description="Proton donor/acceptor" evidence="5">
    <location>
        <position position="340"/>
    </location>
</feature>
<dbReference type="SUPFAM" id="SSF53335">
    <property type="entry name" value="S-adenosyl-L-methionine-dependent methyltransferases"/>
    <property type="match status" value="1"/>
</dbReference>
<keyword evidence="1 4" id="KW-0489">Methyltransferase</keyword>
<sequence>MLQQEPFYQIGLILIAVHQELMLSQHIGVPVVVLPSFIDEQFVNYARVIKSFLHGYTSAQYWLRVKLLSSYDCAVAWRRWDFFRTLVRSNSKLFVALELSSESPEDIFMGPWCSEVVKSIFLPCDLFLKNAKGFPVLKKKHQSFVESFFRFPAIRYTLTGTPWHPCGIRPYLEYMQFLFQKRPPSSLIDNFSVGYEDYLQAPLQPLMDNLESSTYEVFEMDPVKYNLYEEAIYKALLDKKSGTRKSYADSQRVFSSSVNAEDPLVVCVVGAGRGPLVSRCLVAAARAEQQVEVCALEKNPNAVISLQKKNVEEWDGCVHVVCADMRFSGPPKQVDLLVSELLGSFGDNELSPECLDGAQLFLREGGVIIPTSYTSFIAPLMAPKLHAGLDTQPPSSLCLRKLTNFETPYVVRMKCAHVMSSPQPLFTFTHPNYETPIDNTRFGGKTYIMNTCGRLHGIVGFFEAVLYKDIVLSILPETHSVDMVSWFPIYFPIEKPISVRQNDEVTIYFWRKADKRKVWYEWCVKGPEASTIHNINARSYFIGF</sequence>
<dbReference type="GO" id="GO:0005829">
    <property type="term" value="C:cytosol"/>
    <property type="evidence" value="ECO:0007669"/>
    <property type="project" value="TreeGrafter"/>
</dbReference>
<proteinExistence type="inferred from homology"/>
<feature type="binding site" evidence="6">
    <location>
        <position position="297"/>
    </location>
    <ligand>
        <name>S-adenosyl-L-methionine</name>
        <dbReference type="ChEBI" id="CHEBI:59789"/>
    </ligand>
</feature>
<dbReference type="GO" id="GO:0005634">
    <property type="term" value="C:nucleus"/>
    <property type="evidence" value="ECO:0007669"/>
    <property type="project" value="TreeGrafter"/>
</dbReference>
<evidence type="ECO:0000256" key="4">
    <source>
        <dbReference type="PIRNR" id="PIRNR015894"/>
    </source>
</evidence>
<comment type="caution">
    <text evidence="11">The sequence shown here is derived from an EMBL/GenBank/DDBJ whole genome shotgun (WGS) entry which is preliminary data.</text>
</comment>
<comment type="similarity">
    <text evidence="4">Belongs to the class I-like SAM-binding methyltransferase superfamily.</text>
</comment>
<evidence type="ECO:0000256" key="6">
    <source>
        <dbReference type="PIRSR" id="PIRSR015894-2"/>
    </source>
</evidence>
<dbReference type="InterPro" id="IPR035248">
    <property type="entry name" value="PRMT5_C"/>
</dbReference>
<accession>A0AA38HFG3</accession>
<dbReference type="Gene3D" id="3.20.20.150">
    <property type="entry name" value="Divalent-metal-dependent TIM barrel enzymes"/>
    <property type="match status" value="1"/>
</dbReference>
<dbReference type="Gene3D" id="3.40.50.150">
    <property type="entry name" value="Vaccinia Virus protein VP39"/>
    <property type="match status" value="1"/>
</dbReference>
<dbReference type="InterPro" id="IPR035247">
    <property type="entry name" value="PRMT5_TIM"/>
</dbReference>
<dbReference type="EMBL" id="JALNTZ010003781">
    <property type="protein sequence ID" value="KAJ3615986.1"/>
    <property type="molecule type" value="Genomic_DNA"/>
</dbReference>
<dbReference type="GO" id="GO:0016274">
    <property type="term" value="F:protein-arginine N-methyltransferase activity"/>
    <property type="evidence" value="ECO:0007669"/>
    <property type="project" value="InterPro"/>
</dbReference>
<evidence type="ECO:0000256" key="3">
    <source>
        <dbReference type="ARBA" id="ARBA00022691"/>
    </source>
</evidence>
<evidence type="ECO:0000256" key="2">
    <source>
        <dbReference type="ARBA" id="ARBA00022679"/>
    </source>
</evidence>
<dbReference type="InterPro" id="IPR029063">
    <property type="entry name" value="SAM-dependent_MTases_sf"/>
</dbReference>
<keyword evidence="2 4" id="KW-0808">Transferase</keyword>
<dbReference type="InterPro" id="IPR007857">
    <property type="entry name" value="Arg_MeTrfase_PRMT5"/>
</dbReference>
<evidence type="ECO:0000259" key="9">
    <source>
        <dbReference type="Pfam" id="PF17285"/>
    </source>
</evidence>
<evidence type="ECO:0000259" key="8">
    <source>
        <dbReference type="Pfam" id="PF05185"/>
    </source>
</evidence>
<dbReference type="PIRSF" id="PIRSF015894">
    <property type="entry name" value="Skb1_MeTrfase"/>
    <property type="match status" value="1"/>
</dbReference>
<evidence type="ECO:0000313" key="12">
    <source>
        <dbReference type="Proteomes" id="UP001168821"/>
    </source>
</evidence>
<feature type="active site" description="Proton donor/acceptor" evidence="5">
    <location>
        <position position="349"/>
    </location>
</feature>
<dbReference type="Pfam" id="PF05185">
    <property type="entry name" value="PRMT5"/>
    <property type="match status" value="1"/>
</dbReference>
<dbReference type="Pfam" id="PF17285">
    <property type="entry name" value="PRMT5_TIM"/>
    <property type="match status" value="1"/>
</dbReference>
<feature type="binding site" evidence="6">
    <location>
        <begin position="324"/>
        <end position="325"/>
    </location>
    <ligand>
        <name>S-adenosyl-L-methionine</name>
        <dbReference type="ChEBI" id="CHEBI:59789"/>
    </ligand>
</feature>
<gene>
    <name evidence="11" type="ORF">Zmor_012140</name>
</gene>
<name>A0AA38HFG3_9CUCU</name>
<dbReference type="PROSITE" id="PS51678">
    <property type="entry name" value="SAM_MT_PRMT"/>
    <property type="match status" value="1"/>
</dbReference>
<feature type="site" description="Critical for specifying symmetric addition of methyl groups" evidence="7">
    <location>
        <position position="218"/>
    </location>
</feature>
<dbReference type="GO" id="GO:0032259">
    <property type="term" value="P:methylation"/>
    <property type="evidence" value="ECO:0007669"/>
    <property type="project" value="UniProtKB-KW"/>
</dbReference>
<evidence type="ECO:0000256" key="5">
    <source>
        <dbReference type="PIRSR" id="PIRSR015894-1"/>
    </source>
</evidence>
<dbReference type="Gene3D" id="2.70.160.11">
    <property type="entry name" value="Hnrnp arginine n-methyltransferase1"/>
    <property type="match status" value="1"/>
</dbReference>
<organism evidence="11 12">
    <name type="scientific">Zophobas morio</name>
    <dbReference type="NCBI Taxonomy" id="2755281"/>
    <lineage>
        <taxon>Eukaryota</taxon>
        <taxon>Metazoa</taxon>
        <taxon>Ecdysozoa</taxon>
        <taxon>Arthropoda</taxon>
        <taxon>Hexapoda</taxon>
        <taxon>Insecta</taxon>
        <taxon>Pterygota</taxon>
        <taxon>Neoptera</taxon>
        <taxon>Endopterygota</taxon>
        <taxon>Coleoptera</taxon>
        <taxon>Polyphaga</taxon>
        <taxon>Cucujiformia</taxon>
        <taxon>Tenebrionidae</taxon>
        <taxon>Zophobas</taxon>
    </lineage>
</organism>
<evidence type="ECO:0000256" key="7">
    <source>
        <dbReference type="PIRSR" id="PIRSR015894-3"/>
    </source>
</evidence>
<evidence type="ECO:0000256" key="1">
    <source>
        <dbReference type="ARBA" id="ARBA00022603"/>
    </source>
</evidence>
<reference evidence="11" key="1">
    <citation type="journal article" date="2023" name="G3 (Bethesda)">
        <title>Whole genome assemblies of Zophobas morio and Tenebrio molitor.</title>
        <authorList>
            <person name="Kaur S."/>
            <person name="Stinson S.A."/>
            <person name="diCenzo G.C."/>
        </authorList>
    </citation>
    <scope>NUCLEOTIDE SEQUENCE</scope>
    <source>
        <strain evidence="11">QUZm001</strain>
    </source>
</reference>
<evidence type="ECO:0000259" key="10">
    <source>
        <dbReference type="Pfam" id="PF17286"/>
    </source>
</evidence>
<feature type="domain" description="PRMT5 oligomerisation" evidence="10">
    <location>
        <begin position="372"/>
        <end position="542"/>
    </location>
</feature>
<feature type="binding site" evidence="6">
    <location>
        <begin position="224"/>
        <end position="225"/>
    </location>
    <ligand>
        <name>S-adenosyl-L-methionine</name>
        <dbReference type="ChEBI" id="CHEBI:59789"/>
    </ligand>
</feature>
<dbReference type="CDD" id="cd02440">
    <property type="entry name" value="AdoMet_MTases"/>
    <property type="match status" value="1"/>
</dbReference>
<dbReference type="PANTHER" id="PTHR10738">
    <property type="entry name" value="PROTEIN ARGININE N-METHYLTRANSFERASE 5"/>
    <property type="match status" value="1"/>
</dbReference>
<dbReference type="InterPro" id="IPR025799">
    <property type="entry name" value="Arg_MeTrfase"/>
</dbReference>
<dbReference type="InterPro" id="IPR035075">
    <property type="entry name" value="PRMT5"/>
</dbReference>
<feature type="binding site" evidence="6">
    <location>
        <position position="215"/>
    </location>
    <ligand>
        <name>S-adenosyl-L-methionine</name>
        <dbReference type="ChEBI" id="CHEBI:59789"/>
    </ligand>
</feature>
<dbReference type="AlphaFoldDB" id="A0AA38HFG3"/>
<dbReference type="GO" id="GO:0006355">
    <property type="term" value="P:regulation of DNA-templated transcription"/>
    <property type="evidence" value="ECO:0007669"/>
    <property type="project" value="TreeGrafter"/>
</dbReference>
<dbReference type="Proteomes" id="UP001168821">
    <property type="component" value="Unassembled WGS sequence"/>
</dbReference>
<feature type="domain" description="PRMT5 TIM barrel" evidence="9">
    <location>
        <begin position="17"/>
        <end position="181"/>
    </location>
</feature>
<evidence type="ECO:0000313" key="11">
    <source>
        <dbReference type="EMBL" id="KAJ3615986.1"/>
    </source>
</evidence>
<feature type="domain" description="PRMT5 arginine-N-methyltransferase" evidence="8">
    <location>
        <begin position="190"/>
        <end position="368"/>
    </location>
</feature>
<keyword evidence="12" id="KW-1185">Reference proteome</keyword>
<dbReference type="Pfam" id="PF17286">
    <property type="entry name" value="PRMT5_C"/>
    <property type="match status" value="1"/>
</dbReference>
<protein>
    <recommendedName>
        <fullName evidence="4">Protein arginine N-methyltransferase</fullName>
    </recommendedName>
</protein>
<dbReference type="PANTHER" id="PTHR10738:SF0">
    <property type="entry name" value="PROTEIN ARGININE N-METHYLTRANSFERASE 5"/>
    <property type="match status" value="1"/>
</dbReference>